<name>A0AA39VEU3_ACESA</name>
<evidence type="ECO:0000313" key="1">
    <source>
        <dbReference type="EMBL" id="KAK0577570.1"/>
    </source>
</evidence>
<accession>A0AA39VEU3</accession>
<reference evidence="1" key="2">
    <citation type="submission" date="2023-06" db="EMBL/GenBank/DDBJ databases">
        <authorList>
            <person name="Swenson N.G."/>
            <person name="Wegrzyn J.L."/>
            <person name="Mcevoy S.L."/>
        </authorList>
    </citation>
    <scope>NUCLEOTIDE SEQUENCE</scope>
    <source>
        <strain evidence="1">NS2018</strain>
        <tissue evidence="1">Leaf</tissue>
    </source>
</reference>
<reference evidence="1" key="1">
    <citation type="journal article" date="2022" name="Plant J.">
        <title>Strategies of tolerance reflected in two North American maple genomes.</title>
        <authorList>
            <person name="McEvoy S.L."/>
            <person name="Sezen U.U."/>
            <person name="Trouern-Trend A."/>
            <person name="McMahon S.M."/>
            <person name="Schaberg P.G."/>
            <person name="Yang J."/>
            <person name="Wegrzyn J.L."/>
            <person name="Swenson N.G."/>
        </authorList>
    </citation>
    <scope>NUCLEOTIDE SEQUENCE</scope>
    <source>
        <strain evidence="1">NS2018</strain>
    </source>
</reference>
<dbReference type="Proteomes" id="UP001168877">
    <property type="component" value="Unassembled WGS sequence"/>
</dbReference>
<sequence>MDRVGMLRRWEQGAFRQFLTMGKEFFSGKLRHILLCRELNYPGARPNEMWFRVGQPAVRFGKEEFLLVTGLRFGPMLESVNPLPKAAQGIVHHRYFGGSPTPLKDVLVLGDGGHLSFDWFGWKAEKGEKGVWISAIDEMLEAYTTLTPTAEERLQEYYRRFDLLTVVGPELHKHRGYDLENEAGHRETRSKGGHDNDLRSYIEYRFEHIDLKINKLLADRVHVPVPHVPVAPQPTWSAGYTPTASVGYTRSYAVKTFRTYFIHHAF</sequence>
<keyword evidence="2" id="KW-1185">Reference proteome</keyword>
<organism evidence="1 2">
    <name type="scientific">Acer saccharum</name>
    <name type="common">Sugar maple</name>
    <dbReference type="NCBI Taxonomy" id="4024"/>
    <lineage>
        <taxon>Eukaryota</taxon>
        <taxon>Viridiplantae</taxon>
        <taxon>Streptophyta</taxon>
        <taxon>Embryophyta</taxon>
        <taxon>Tracheophyta</taxon>
        <taxon>Spermatophyta</taxon>
        <taxon>Magnoliopsida</taxon>
        <taxon>eudicotyledons</taxon>
        <taxon>Gunneridae</taxon>
        <taxon>Pentapetalae</taxon>
        <taxon>rosids</taxon>
        <taxon>malvids</taxon>
        <taxon>Sapindales</taxon>
        <taxon>Sapindaceae</taxon>
        <taxon>Hippocastanoideae</taxon>
        <taxon>Acereae</taxon>
        <taxon>Acer</taxon>
    </lineage>
</organism>
<dbReference type="AlphaFoldDB" id="A0AA39VEU3"/>
<dbReference type="PANTHER" id="PTHR48449">
    <property type="entry name" value="DUF1985 DOMAIN-CONTAINING PROTEIN"/>
    <property type="match status" value="1"/>
</dbReference>
<gene>
    <name evidence="1" type="ORF">LWI29_035223</name>
</gene>
<dbReference type="PANTHER" id="PTHR48449:SF1">
    <property type="entry name" value="DUF1985 DOMAIN-CONTAINING PROTEIN"/>
    <property type="match status" value="1"/>
</dbReference>
<proteinExistence type="predicted"/>
<protein>
    <submittedName>
        <fullName evidence="1">Uncharacterized protein</fullName>
    </submittedName>
</protein>
<dbReference type="EMBL" id="JAUESC010000386">
    <property type="protein sequence ID" value="KAK0577570.1"/>
    <property type="molecule type" value="Genomic_DNA"/>
</dbReference>
<evidence type="ECO:0000313" key="2">
    <source>
        <dbReference type="Proteomes" id="UP001168877"/>
    </source>
</evidence>
<comment type="caution">
    <text evidence="1">The sequence shown here is derived from an EMBL/GenBank/DDBJ whole genome shotgun (WGS) entry which is preliminary data.</text>
</comment>